<dbReference type="KEGG" id="fiy:BN1229_v1_3464"/>
<evidence type="ECO:0000313" key="2">
    <source>
        <dbReference type="EMBL" id="CPR22031.1"/>
    </source>
</evidence>
<dbReference type="NCBIfam" id="NF003501">
    <property type="entry name" value="PRK05170.1-5"/>
    <property type="match status" value="1"/>
</dbReference>
<name>A0A0D6JJD0_9HYPH</name>
<comment type="similarity">
    <text evidence="1">Belongs to the UPF0260 family.</text>
</comment>
<dbReference type="Pfam" id="PF03692">
    <property type="entry name" value="CxxCxxCC"/>
    <property type="match status" value="1"/>
</dbReference>
<proteinExistence type="inferred from homology"/>
<dbReference type="PANTHER" id="PTHR37421">
    <property type="entry name" value="UPF0260 PROTEIN YCGN"/>
    <property type="match status" value="1"/>
</dbReference>
<dbReference type="Proteomes" id="UP000033187">
    <property type="component" value="Chromosome 1"/>
</dbReference>
<dbReference type="InterPro" id="IPR005358">
    <property type="entry name" value="Puta_zinc/iron-chelating_dom"/>
</dbReference>
<dbReference type="PIRSF" id="PIRSF006173">
    <property type="entry name" value="UCP006173"/>
    <property type="match status" value="1"/>
</dbReference>
<dbReference type="OrthoDB" id="9786855at2"/>
<gene>
    <name evidence="2" type="ORF">YBN1229_v1_3464</name>
</gene>
<sequence>MSEPFWRTKSLEELSQDEWEALCDGCGRCCLLKLEDEDTGEVHLTRLSCRLLDVGNCRCADYERRHDAVHDCISISPEMIRKLDWLPGSCAYRRVAEGRDLAWWHPLVSGTIETVHQAGISVRGWARPEGTVNAYSMHRYIIADFEEE</sequence>
<dbReference type="RefSeq" id="WP_046478358.1">
    <property type="nucleotide sequence ID" value="NZ_LN829118.1"/>
</dbReference>
<dbReference type="NCBIfam" id="NF003507">
    <property type="entry name" value="PRK05170.2-5"/>
    <property type="match status" value="1"/>
</dbReference>
<dbReference type="EMBL" id="LN829119">
    <property type="protein sequence ID" value="CPR22031.1"/>
    <property type="molecule type" value="Genomic_DNA"/>
</dbReference>
<keyword evidence="3" id="KW-1185">Reference proteome</keyword>
<dbReference type="HAMAP" id="MF_00676">
    <property type="entry name" value="UPF0260"/>
    <property type="match status" value="1"/>
</dbReference>
<reference evidence="3" key="1">
    <citation type="submission" date="2015-02" db="EMBL/GenBank/DDBJ databases">
        <authorList>
            <person name="Chooi Y.-H."/>
        </authorList>
    </citation>
    <scope>NUCLEOTIDE SEQUENCE [LARGE SCALE GENOMIC DNA]</scope>
    <source>
        <strain evidence="3">strain Y</strain>
    </source>
</reference>
<dbReference type="PANTHER" id="PTHR37421:SF1">
    <property type="entry name" value="UPF0260 PROTEIN YCGN"/>
    <property type="match status" value="1"/>
</dbReference>
<organism evidence="2 3">
    <name type="scientific">Candidatus Filomicrobium marinum</name>
    <dbReference type="NCBI Taxonomy" id="1608628"/>
    <lineage>
        <taxon>Bacteria</taxon>
        <taxon>Pseudomonadati</taxon>
        <taxon>Pseudomonadota</taxon>
        <taxon>Alphaproteobacteria</taxon>
        <taxon>Hyphomicrobiales</taxon>
        <taxon>Hyphomicrobiaceae</taxon>
        <taxon>Filomicrobium</taxon>
    </lineage>
</organism>
<dbReference type="InterPro" id="IPR008228">
    <property type="entry name" value="UCP006173"/>
</dbReference>
<evidence type="ECO:0000313" key="3">
    <source>
        <dbReference type="Proteomes" id="UP000033187"/>
    </source>
</evidence>
<accession>A0A0D6JJD0</accession>
<protein>
    <recommendedName>
        <fullName evidence="1">UPF0260 protein YBN1229_v1_3464</fullName>
    </recommendedName>
</protein>
<dbReference type="AlphaFoldDB" id="A0A0D6JJD0"/>
<evidence type="ECO:0000256" key="1">
    <source>
        <dbReference type="HAMAP-Rule" id="MF_00676"/>
    </source>
</evidence>
<dbReference type="KEGG" id="fil:BN1229_v1_2451"/>